<dbReference type="SUPFAM" id="SSF52317">
    <property type="entry name" value="Class I glutamine amidotransferase-like"/>
    <property type="match status" value="1"/>
</dbReference>
<dbReference type="OrthoDB" id="1669814at2759"/>
<dbReference type="AlphaFoldDB" id="A0A9P5HFW5"/>
<dbReference type="InterPro" id="IPR029062">
    <property type="entry name" value="Class_I_gatase-like"/>
</dbReference>
<dbReference type="InterPro" id="IPR044992">
    <property type="entry name" value="ChyE-like"/>
</dbReference>
<dbReference type="GO" id="GO:0005634">
    <property type="term" value="C:nucleus"/>
    <property type="evidence" value="ECO:0007669"/>
    <property type="project" value="TreeGrafter"/>
</dbReference>
<sequence>MGSISYTIRIAMLNADTPVPNVSARSKTYGTIFHKLLSDAASRISPHVKVESTDYDVVRGEYPESASDFDAILVTGSASSAYYDETWIHKLQEYLGMIYDTCPRLKIFGSCFGHQIICQSLLGEFGCKVEKNPKGWELGVHGIRLTDEFRTAFPSAGKASALTSSPDQLLISAPEIMRLQFVHADHVAVSAEGLPKSWISVGETKQCGVQGVFEPSRVLTFQGHFEFDRFVNGETVKVFGAKWEPKEFQKAMDAIDADDDAQAAAEIVLRFLL</sequence>
<gene>
    <name evidence="2" type="ORF">G7Z17_g4533</name>
</gene>
<evidence type="ECO:0000313" key="3">
    <source>
        <dbReference type="Proteomes" id="UP000722485"/>
    </source>
</evidence>
<feature type="domain" description="Glutamine amidotransferase" evidence="1">
    <location>
        <begin position="35"/>
        <end position="228"/>
    </location>
</feature>
<dbReference type="Gene3D" id="3.40.50.880">
    <property type="match status" value="1"/>
</dbReference>
<dbReference type="CDD" id="cd01741">
    <property type="entry name" value="GATase1_1"/>
    <property type="match status" value="1"/>
</dbReference>
<name>A0A9P5HFW5_9HYPO</name>
<dbReference type="PANTHER" id="PTHR42695:SF6">
    <property type="entry name" value="GLUTAMINE AMIDOTRANSFERASE DOMAIN-CONTAINING PROTEIN"/>
    <property type="match status" value="1"/>
</dbReference>
<organism evidence="2 3">
    <name type="scientific">Cylindrodendrum hubeiense</name>
    <dbReference type="NCBI Taxonomy" id="595255"/>
    <lineage>
        <taxon>Eukaryota</taxon>
        <taxon>Fungi</taxon>
        <taxon>Dikarya</taxon>
        <taxon>Ascomycota</taxon>
        <taxon>Pezizomycotina</taxon>
        <taxon>Sordariomycetes</taxon>
        <taxon>Hypocreomycetidae</taxon>
        <taxon>Hypocreales</taxon>
        <taxon>Nectriaceae</taxon>
        <taxon>Cylindrodendrum</taxon>
    </lineage>
</organism>
<dbReference type="EMBL" id="JAANBB010000066">
    <property type="protein sequence ID" value="KAF7552128.1"/>
    <property type="molecule type" value="Genomic_DNA"/>
</dbReference>
<protein>
    <recommendedName>
        <fullName evidence="1">Glutamine amidotransferase domain-containing protein</fullName>
    </recommendedName>
</protein>
<keyword evidence="3" id="KW-1185">Reference proteome</keyword>
<dbReference type="GO" id="GO:0005829">
    <property type="term" value="C:cytosol"/>
    <property type="evidence" value="ECO:0007669"/>
    <property type="project" value="TreeGrafter"/>
</dbReference>
<comment type="caution">
    <text evidence="2">The sequence shown here is derived from an EMBL/GenBank/DDBJ whole genome shotgun (WGS) entry which is preliminary data.</text>
</comment>
<reference evidence="2" key="1">
    <citation type="submission" date="2020-03" db="EMBL/GenBank/DDBJ databases">
        <title>Draft Genome Sequence of Cylindrodendrum hubeiense.</title>
        <authorList>
            <person name="Buettner E."/>
            <person name="Kellner H."/>
        </authorList>
    </citation>
    <scope>NUCLEOTIDE SEQUENCE</scope>
    <source>
        <strain evidence="2">IHI 201604</strain>
    </source>
</reference>
<dbReference type="InterPro" id="IPR017926">
    <property type="entry name" value="GATASE"/>
</dbReference>
<accession>A0A9P5HFW5</accession>
<dbReference type="Proteomes" id="UP000722485">
    <property type="component" value="Unassembled WGS sequence"/>
</dbReference>
<proteinExistence type="predicted"/>
<evidence type="ECO:0000259" key="1">
    <source>
        <dbReference type="Pfam" id="PF00117"/>
    </source>
</evidence>
<dbReference type="PANTHER" id="PTHR42695">
    <property type="entry name" value="GLUTAMINE AMIDOTRANSFERASE YLR126C-RELATED"/>
    <property type="match status" value="1"/>
</dbReference>
<dbReference type="Pfam" id="PF00117">
    <property type="entry name" value="GATase"/>
    <property type="match status" value="1"/>
</dbReference>
<evidence type="ECO:0000313" key="2">
    <source>
        <dbReference type="EMBL" id="KAF7552128.1"/>
    </source>
</evidence>